<accession>A0ABP3QP38</accession>
<comment type="caution">
    <text evidence="1">The sequence shown here is derived from an EMBL/GenBank/DDBJ whole genome shotgun (WGS) entry which is preliminary data.</text>
</comment>
<reference evidence="2" key="1">
    <citation type="journal article" date="2019" name="Int. J. Syst. Evol. Microbiol.">
        <title>The Global Catalogue of Microorganisms (GCM) 10K type strain sequencing project: providing services to taxonomists for standard genome sequencing and annotation.</title>
        <authorList>
            <consortium name="The Broad Institute Genomics Platform"/>
            <consortium name="The Broad Institute Genome Sequencing Center for Infectious Disease"/>
            <person name="Wu L."/>
            <person name="Ma J."/>
        </authorList>
    </citation>
    <scope>NUCLEOTIDE SEQUENCE [LARGE SCALE GENOMIC DNA]</scope>
    <source>
        <strain evidence="2">JCM 9933</strain>
    </source>
</reference>
<proteinExistence type="predicted"/>
<evidence type="ECO:0000313" key="2">
    <source>
        <dbReference type="Proteomes" id="UP001501588"/>
    </source>
</evidence>
<keyword evidence="2" id="KW-1185">Reference proteome</keyword>
<evidence type="ECO:0000313" key="1">
    <source>
        <dbReference type="EMBL" id="GAA0590780.1"/>
    </source>
</evidence>
<dbReference type="EMBL" id="BAAAFZ010000050">
    <property type="protein sequence ID" value="GAA0590780.1"/>
    <property type="molecule type" value="Genomic_DNA"/>
</dbReference>
<dbReference type="Proteomes" id="UP001501588">
    <property type="component" value="Unassembled WGS sequence"/>
</dbReference>
<organism evidence="1 2">
    <name type="scientific">Craurococcus roseus</name>
    <dbReference type="NCBI Taxonomy" id="77585"/>
    <lineage>
        <taxon>Bacteria</taxon>
        <taxon>Pseudomonadati</taxon>
        <taxon>Pseudomonadota</taxon>
        <taxon>Alphaproteobacteria</taxon>
        <taxon>Acetobacterales</taxon>
        <taxon>Acetobacteraceae</taxon>
        <taxon>Craurococcus</taxon>
    </lineage>
</organism>
<protein>
    <submittedName>
        <fullName evidence="1">Lipoprotein</fullName>
    </submittedName>
</protein>
<name>A0ABP3QP38_9PROT</name>
<gene>
    <name evidence="1" type="ORF">GCM10009416_31500</name>
</gene>
<sequence length="182" mass="18663">MGLGRTGDGALGIVAVRRLGTAALLALLAAAPLAAGCSSVGGIAGAVTGTAAAVGSGNPAVGILVGVGTRAVADEGLRRFSRGRSRTEQDALAEVVGGMAVGEARPWRVRHDLPFGNKQGEARVLRAVETPLAECKEVLFSVESGEGADATRRWFLASACRQDEGWKWAAAEPATERWGSLQ</sequence>
<keyword evidence="1" id="KW-0449">Lipoprotein</keyword>